<protein>
    <recommendedName>
        <fullName evidence="1">CinA-like protein</fullName>
    </recommendedName>
</protein>
<sequence>MKQPQITIIATGSEITAGRSIDTNSGWIANRLFEEGWKVRNFIALPDNPKTILEELMHLKRKAENDPDNPVLAIMTGGLGSTEDDYTLQTVLDLQNKEKEVVEKARIKLQRFFESRGKSYSDILPAMLRQVYVPSGSYTLDNSAGIAVGFAEEIAPSSFLVCMPGVPSEMKEMFNRRLLPFLKRNYGIENLKQATRWVWSIGESLFQEEFMKNQKDLLSAGMDWGVTAQKGYIKAIFNASDESLLNEVVLRIRNFYKELCTEDVFTEVHESLSLSGKSLAVAESCTGGLLGAKITDIKGSSAYFLGGAITYSNDQKVSLLGVSEDTIAKYGAVSTETCSEMADGLSDRTNADYSLSITGIAGPDGGTDEKPVGLVWIGRKEKGKPSETFRYLFPGNRETIRENAANTALFLLHQILPERKIK</sequence>
<evidence type="ECO:0000313" key="4">
    <source>
        <dbReference type="Proteomes" id="UP000245263"/>
    </source>
</evidence>
<dbReference type="NCBIfam" id="TIGR00199">
    <property type="entry name" value="PncC_domain"/>
    <property type="match status" value="1"/>
</dbReference>
<dbReference type="PANTHER" id="PTHR13939">
    <property type="entry name" value="NICOTINAMIDE-NUCLEOTIDE AMIDOHYDROLASE PNCC"/>
    <property type="match status" value="1"/>
</dbReference>
<evidence type="ECO:0000259" key="2">
    <source>
        <dbReference type="SMART" id="SM00852"/>
    </source>
</evidence>
<dbReference type="Pfam" id="PF02464">
    <property type="entry name" value="CinA"/>
    <property type="match status" value="1"/>
</dbReference>
<gene>
    <name evidence="3" type="ORF">LPTSP3_g22320</name>
</gene>
<dbReference type="InterPro" id="IPR036425">
    <property type="entry name" value="MoaB/Mog-like_dom_sf"/>
</dbReference>
<dbReference type="HAMAP" id="MF_00226_B">
    <property type="entry name" value="CinA_B"/>
    <property type="match status" value="1"/>
</dbReference>
<dbReference type="PIRSF" id="PIRSF006728">
    <property type="entry name" value="CinA"/>
    <property type="match status" value="1"/>
</dbReference>
<dbReference type="PANTHER" id="PTHR13939:SF0">
    <property type="entry name" value="NMN AMIDOHYDROLASE-LIKE PROTEIN YFAY"/>
    <property type="match status" value="1"/>
</dbReference>
<proteinExistence type="inferred from homology"/>
<organism evidence="3 4">
    <name type="scientific">Leptospira kobayashii</name>
    <dbReference type="NCBI Taxonomy" id="1917830"/>
    <lineage>
        <taxon>Bacteria</taxon>
        <taxon>Pseudomonadati</taxon>
        <taxon>Spirochaetota</taxon>
        <taxon>Spirochaetia</taxon>
        <taxon>Leptospirales</taxon>
        <taxon>Leptospiraceae</taxon>
        <taxon>Leptospira</taxon>
    </lineage>
</organism>
<reference evidence="3 4" key="1">
    <citation type="submission" date="2021-08" db="EMBL/GenBank/DDBJ databases">
        <title>Complete genome sequence of Leptospira kobayashii strain E30.</title>
        <authorList>
            <person name="Nakao R."/>
            <person name="Nakamura S."/>
            <person name="Masuzawa T."/>
            <person name="Koizumi N."/>
        </authorList>
    </citation>
    <scope>NUCLEOTIDE SEQUENCE [LARGE SCALE GENOMIC DNA]</scope>
    <source>
        <strain evidence="3 4">E30</strain>
    </source>
</reference>
<evidence type="ECO:0000256" key="1">
    <source>
        <dbReference type="HAMAP-Rule" id="MF_00226"/>
    </source>
</evidence>
<dbReference type="EMBL" id="AP025028">
    <property type="protein sequence ID" value="BDA79302.1"/>
    <property type="molecule type" value="Genomic_DNA"/>
</dbReference>
<evidence type="ECO:0000313" key="3">
    <source>
        <dbReference type="EMBL" id="BDA79302.1"/>
    </source>
</evidence>
<accession>A0ABM7UKA1</accession>
<dbReference type="Pfam" id="PF00994">
    <property type="entry name" value="MoCF_biosynth"/>
    <property type="match status" value="1"/>
</dbReference>
<dbReference type="SMART" id="SM00852">
    <property type="entry name" value="MoCF_biosynth"/>
    <property type="match status" value="1"/>
</dbReference>
<dbReference type="InterPro" id="IPR001453">
    <property type="entry name" value="MoaB/Mog_dom"/>
</dbReference>
<comment type="similarity">
    <text evidence="1">Belongs to the CinA family.</text>
</comment>
<dbReference type="Gene3D" id="3.90.950.20">
    <property type="entry name" value="CinA-like"/>
    <property type="match status" value="1"/>
</dbReference>
<dbReference type="SUPFAM" id="SSF142433">
    <property type="entry name" value="CinA-like"/>
    <property type="match status" value="1"/>
</dbReference>
<dbReference type="Gene3D" id="3.40.980.10">
    <property type="entry name" value="MoaB/Mog-like domain"/>
    <property type="match status" value="1"/>
</dbReference>
<dbReference type="InterPro" id="IPR050101">
    <property type="entry name" value="CinA"/>
</dbReference>
<name>A0ABM7UKA1_9LEPT</name>
<dbReference type="InterPro" id="IPR008135">
    <property type="entry name" value="Competence-induced_CinA"/>
</dbReference>
<dbReference type="Proteomes" id="UP000245263">
    <property type="component" value="Chromosome 1"/>
</dbReference>
<feature type="domain" description="MoaB/Mog" evidence="2">
    <location>
        <begin position="7"/>
        <end position="185"/>
    </location>
</feature>
<keyword evidence="4" id="KW-1185">Reference proteome</keyword>
<dbReference type="InterPro" id="IPR008136">
    <property type="entry name" value="CinA_C"/>
</dbReference>
<dbReference type="InterPro" id="IPR036653">
    <property type="entry name" value="CinA-like_C"/>
</dbReference>
<dbReference type="SUPFAM" id="SSF53218">
    <property type="entry name" value="Molybdenum cofactor biosynthesis proteins"/>
    <property type="match status" value="1"/>
</dbReference>
<dbReference type="CDD" id="cd00885">
    <property type="entry name" value="cinA"/>
    <property type="match status" value="1"/>
</dbReference>
<dbReference type="RefSeq" id="WP_109019284.1">
    <property type="nucleotide sequence ID" value="NZ_AP025028.1"/>
</dbReference>